<reference evidence="7 8" key="1">
    <citation type="submission" date="2024-06" db="EMBL/GenBank/DDBJ databases">
        <title>A chromosome-level genome assembly of beet webworm, Loxostege sticticalis.</title>
        <authorList>
            <person name="Zhang Y."/>
        </authorList>
    </citation>
    <scope>NUCLEOTIDE SEQUENCE [LARGE SCALE GENOMIC DNA]</scope>
    <source>
        <strain evidence="7">AQ028</strain>
        <tissue evidence="7">Male pupae</tissue>
    </source>
</reference>
<feature type="region of interest" description="Disordered" evidence="6">
    <location>
        <begin position="509"/>
        <end position="556"/>
    </location>
</feature>
<protein>
    <submittedName>
        <fullName evidence="7">Uncharacterized protein</fullName>
    </submittedName>
</protein>
<dbReference type="EMBL" id="JBEDNZ010000028">
    <property type="protein sequence ID" value="KAL0809717.1"/>
    <property type="molecule type" value="Genomic_DNA"/>
</dbReference>
<gene>
    <name evidence="7" type="ORF">ABMA28_011224</name>
</gene>
<dbReference type="Pfam" id="PF01813">
    <property type="entry name" value="ATP-synt_D"/>
    <property type="match status" value="1"/>
</dbReference>
<name>A0ABD0S772_LOXSC</name>
<dbReference type="InterPro" id="IPR002699">
    <property type="entry name" value="V_ATPase_D"/>
</dbReference>
<keyword evidence="2" id="KW-0813">Transport</keyword>
<dbReference type="GO" id="GO:0006811">
    <property type="term" value="P:monoatomic ion transport"/>
    <property type="evidence" value="ECO:0007669"/>
    <property type="project" value="UniProtKB-KW"/>
</dbReference>
<evidence type="ECO:0000256" key="2">
    <source>
        <dbReference type="ARBA" id="ARBA00022448"/>
    </source>
</evidence>
<dbReference type="Gene3D" id="1.10.287.3240">
    <property type="match status" value="1"/>
</dbReference>
<evidence type="ECO:0000256" key="1">
    <source>
        <dbReference type="ARBA" id="ARBA00005850"/>
    </source>
</evidence>
<evidence type="ECO:0000256" key="3">
    <source>
        <dbReference type="ARBA" id="ARBA00023065"/>
    </source>
</evidence>
<keyword evidence="5" id="KW-0175">Coiled coil</keyword>
<feature type="coiled-coil region" evidence="5">
    <location>
        <begin position="349"/>
        <end position="395"/>
    </location>
</feature>
<evidence type="ECO:0000256" key="5">
    <source>
        <dbReference type="SAM" id="Coils"/>
    </source>
</evidence>
<evidence type="ECO:0000256" key="4">
    <source>
        <dbReference type="ARBA" id="ARBA00045737"/>
    </source>
</evidence>
<comment type="function">
    <text evidence="4">Subunit of the V1 complex of vacuolar(H+)-ATPase (V-ATPase), a multisubunit enzyme composed of a peripheral complex (V1) that hydrolyzes ATP and a membrane integral complex (V0) that translocates protons. V-ATPase is responsible for acidifying and maintaining the pH of intracellular compartments and in some cell types, is targeted to the plasma membrane, where it is responsible for acidifying the extracellular environment.</text>
</comment>
<evidence type="ECO:0000256" key="6">
    <source>
        <dbReference type="SAM" id="MobiDB-lite"/>
    </source>
</evidence>
<feature type="compositionally biased region" description="Pro residues" evidence="6">
    <location>
        <begin position="532"/>
        <end position="552"/>
    </location>
</feature>
<dbReference type="AlphaFoldDB" id="A0ABD0S772"/>
<sequence>MANLKKNNEVNFVCRRLNAIRRIVVPRTRVTIHYILLQLEEVAREEIFRIKLIKKKKLLAKESKDNKVIKEVCPICKLETDDLSKHKEESKTVKIMPIIPSEPEVLTQEVKPTPVPLPPPIPLHPPIPLPPPTPPPEPIKTVEPPTPPPLTIPPCTHPCTPPPRTPPPCTPPPCTHVIVELPEKLESIKDIHRPPSPRAVTEIDMDAFLRVCEKTKDKIDNFISEEEQSISKIDPYLQMRLEHLKLHLREVIGLSNDLRNETLLTSSMEHFIETCEEVDEKLGVYMKTFDRQPLLEDTKSGLENLTQLIKERATVGDIEKLVEQIDETIDLSALAKDEGLISESVDEFIKCCENMKKQLTIKDEEEEEEVKPQTLGELRTNIDGLINLIKDLKVEGLITESVEDFLKTCEFTKGKIDVYERYPMGEIKMRTASAPCSAKCTCDEGNEQPTDDDQVCENCEKMMEDTCPPVLPNVLEPCDSCRGLIKYEGPEEFPCESCSQVIEPHVCEHSEQKDTDDEESPLLPSQECPFHPSIPPPEEPEPPPPPPLPPSPVDSSLGLFEKKIRKITRVRRTMNDDGTIREETETIIIRKNRHDPTETSFIDYDDDDYDVASFEDLPDDTEEKCCALCLNLNQNQLGFRKAKSEELLKLPSMAEPNLRQCISIDMDMVKDDSIPEFDLEIVNSFQSIID</sequence>
<evidence type="ECO:0000313" key="7">
    <source>
        <dbReference type="EMBL" id="KAL0809717.1"/>
    </source>
</evidence>
<accession>A0ABD0S772</accession>
<comment type="similarity">
    <text evidence="1">Belongs to the V-ATPase D subunit family.</text>
</comment>
<keyword evidence="3" id="KW-0406">Ion transport</keyword>
<comment type="caution">
    <text evidence="7">The sequence shown here is derived from an EMBL/GenBank/DDBJ whole genome shotgun (WGS) entry which is preliminary data.</text>
</comment>
<organism evidence="7 8">
    <name type="scientific">Loxostege sticticalis</name>
    <name type="common">Beet webworm moth</name>
    <dbReference type="NCBI Taxonomy" id="481309"/>
    <lineage>
        <taxon>Eukaryota</taxon>
        <taxon>Metazoa</taxon>
        <taxon>Ecdysozoa</taxon>
        <taxon>Arthropoda</taxon>
        <taxon>Hexapoda</taxon>
        <taxon>Insecta</taxon>
        <taxon>Pterygota</taxon>
        <taxon>Neoptera</taxon>
        <taxon>Endopterygota</taxon>
        <taxon>Lepidoptera</taxon>
        <taxon>Glossata</taxon>
        <taxon>Ditrysia</taxon>
        <taxon>Pyraloidea</taxon>
        <taxon>Crambidae</taxon>
        <taxon>Pyraustinae</taxon>
        <taxon>Loxostege</taxon>
    </lineage>
</organism>
<evidence type="ECO:0000313" key="8">
    <source>
        <dbReference type="Proteomes" id="UP001549921"/>
    </source>
</evidence>
<proteinExistence type="inferred from homology"/>
<dbReference type="Proteomes" id="UP001549921">
    <property type="component" value="Unassembled WGS sequence"/>
</dbReference>